<evidence type="ECO:0000313" key="3">
    <source>
        <dbReference type="Proteomes" id="UP000185728"/>
    </source>
</evidence>
<feature type="region of interest" description="Disordered" evidence="1">
    <location>
        <begin position="236"/>
        <end position="258"/>
    </location>
</feature>
<organism evidence="2 3">
    <name type="scientific">Zobellia uliginosa</name>
    <dbReference type="NCBI Taxonomy" id="143224"/>
    <lineage>
        <taxon>Bacteria</taxon>
        <taxon>Pseudomonadati</taxon>
        <taxon>Bacteroidota</taxon>
        <taxon>Flavobacteriia</taxon>
        <taxon>Flavobacteriales</taxon>
        <taxon>Flavobacteriaceae</taxon>
        <taxon>Zobellia</taxon>
    </lineage>
</organism>
<evidence type="ECO:0000256" key="1">
    <source>
        <dbReference type="SAM" id="MobiDB-lite"/>
    </source>
</evidence>
<comment type="caution">
    <text evidence="2">The sequence shown here is derived from an EMBL/GenBank/DDBJ whole genome shotgun (WGS) entry which is preliminary data.</text>
</comment>
<protein>
    <submittedName>
        <fullName evidence="2">Uncharacterized protein</fullName>
    </submittedName>
</protein>
<proteinExistence type="predicted"/>
<name>A0ABY1KHN6_9FLAO</name>
<dbReference type="EMBL" id="FTOB01000001">
    <property type="protein sequence ID" value="SIS37080.1"/>
    <property type="molecule type" value="Genomic_DNA"/>
</dbReference>
<reference evidence="2 3" key="1">
    <citation type="submission" date="2017-01" db="EMBL/GenBank/DDBJ databases">
        <authorList>
            <person name="Varghese N."/>
            <person name="Submissions S."/>
        </authorList>
    </citation>
    <scope>NUCLEOTIDE SEQUENCE [LARGE SCALE GENOMIC DNA]</scope>
    <source>
        <strain evidence="2 3">DSM 2061</strain>
    </source>
</reference>
<accession>A0ABY1KHN6</accession>
<keyword evidence="3" id="KW-1185">Reference proteome</keyword>
<sequence>MGLVIVFFNTKYALYLNESKEVYDLVEETEKNNVDSFTILLGDSVCRQFFGNLKDDDVYCLCENQSYEIPGNYLLLLNLLKRKSKFQNLVLVINPRTLISSLNQPYTYNYFIKPFRPLLKNLDREEKKYIEHIFPDRDLLKYKFSNFELQNAFDILNDTLAAPYNISKVNLKYLAKMDSICRRNNIDFKIVSPPLPVSNKDYVEKMEVNRGGELLSEYFSSITYYPNGFSKDGLHHKDPELYSKNRPEQLKEVLNTSE</sequence>
<evidence type="ECO:0000313" key="2">
    <source>
        <dbReference type="EMBL" id="SIS37080.1"/>
    </source>
</evidence>
<gene>
    <name evidence="2" type="ORF">SAMN05421766_10132</name>
</gene>
<feature type="compositionally biased region" description="Basic and acidic residues" evidence="1">
    <location>
        <begin position="236"/>
        <end position="251"/>
    </location>
</feature>
<dbReference type="Proteomes" id="UP000185728">
    <property type="component" value="Unassembled WGS sequence"/>
</dbReference>